<evidence type="ECO:0000313" key="7">
    <source>
        <dbReference type="EMBL" id="TKS56505.1"/>
    </source>
</evidence>
<keyword evidence="4" id="KW-0175">Coiled coil</keyword>
<sequence length="357" mass="39679">MTRHKFIYGILTLALLSCGSSDKKDKSSDNQAVKVETMKVNSSTQNRFSFSGTISAKQMSTIKTRHAGYVKNILVNVGDKVKKNQILLNIDNADLQTKLQQAKAGKEQAQKQFEIAQKDLKRYERLKESNSISDKELEQIQLQYQSSLSAFEQAKQSYNQVAAMMDYTNIKAPFTGTISNKMIQEGDMAMPGMPLLSLTSSSQLEVKSNLSETQITKVKPRQKVSIQVPSVGKTFKGIITEVSSSSETNGNRYFVKTAFKNTPKEVLSGMFAKLYTDSRTQGDSKEVLVSIPQSVLVRQNGLEGVYVYGKSNTALLRWIKTGRQIGDQIEVLSGLTPQDKIIISAESRLYNGLNITE</sequence>
<dbReference type="PROSITE" id="PS51257">
    <property type="entry name" value="PROKAR_LIPOPROTEIN"/>
    <property type="match status" value="1"/>
</dbReference>
<dbReference type="GO" id="GO:0015562">
    <property type="term" value="F:efflux transmembrane transporter activity"/>
    <property type="evidence" value="ECO:0007669"/>
    <property type="project" value="TreeGrafter"/>
</dbReference>
<evidence type="ECO:0000259" key="6">
    <source>
        <dbReference type="Pfam" id="PF25967"/>
    </source>
</evidence>
<organism evidence="7 8">
    <name type="scientific">Mesohalobacter halotolerans</name>
    <dbReference type="NCBI Taxonomy" id="1883405"/>
    <lineage>
        <taxon>Bacteria</taxon>
        <taxon>Pseudomonadati</taxon>
        <taxon>Bacteroidota</taxon>
        <taxon>Flavobacteriia</taxon>
        <taxon>Flavobacteriales</taxon>
        <taxon>Flavobacteriaceae</taxon>
        <taxon>Mesohalobacter</taxon>
    </lineage>
</organism>
<dbReference type="NCBIfam" id="TIGR01730">
    <property type="entry name" value="RND_mfp"/>
    <property type="match status" value="1"/>
</dbReference>
<dbReference type="PANTHER" id="PTHR30469">
    <property type="entry name" value="MULTIDRUG RESISTANCE PROTEIN MDTA"/>
    <property type="match status" value="1"/>
</dbReference>
<comment type="similarity">
    <text evidence="2">Belongs to the membrane fusion protein (MFP) (TC 8.A.1) family.</text>
</comment>
<dbReference type="Gene3D" id="2.40.30.170">
    <property type="match status" value="1"/>
</dbReference>
<evidence type="ECO:0000259" key="5">
    <source>
        <dbReference type="Pfam" id="PF25917"/>
    </source>
</evidence>
<evidence type="ECO:0000256" key="3">
    <source>
        <dbReference type="ARBA" id="ARBA00022448"/>
    </source>
</evidence>
<feature type="coiled-coil region" evidence="4">
    <location>
        <begin position="92"/>
        <end position="143"/>
    </location>
</feature>
<evidence type="ECO:0000256" key="4">
    <source>
        <dbReference type="SAM" id="Coils"/>
    </source>
</evidence>
<accession>A0A4V6AMI9</accession>
<dbReference type="Pfam" id="PF25917">
    <property type="entry name" value="BSH_RND"/>
    <property type="match status" value="1"/>
</dbReference>
<dbReference type="OrthoDB" id="9806939at2"/>
<dbReference type="Gene3D" id="2.40.420.20">
    <property type="match status" value="1"/>
</dbReference>
<dbReference type="AlphaFoldDB" id="A0A4V6AMI9"/>
<dbReference type="GO" id="GO:1990281">
    <property type="term" value="C:efflux pump complex"/>
    <property type="evidence" value="ECO:0007669"/>
    <property type="project" value="TreeGrafter"/>
</dbReference>
<keyword evidence="8" id="KW-1185">Reference proteome</keyword>
<dbReference type="InterPro" id="IPR006143">
    <property type="entry name" value="RND_pump_MFP"/>
</dbReference>
<name>A0A4V6AMI9_9FLAO</name>
<dbReference type="Proteomes" id="UP000306552">
    <property type="component" value="Unassembled WGS sequence"/>
</dbReference>
<reference evidence="7 8" key="1">
    <citation type="submission" date="2019-04" db="EMBL/GenBank/DDBJ databases">
        <title>Psychroflexus halotolerans sp. nov., isolated from a marine solar saltern.</title>
        <authorList>
            <person name="Feng X."/>
        </authorList>
    </citation>
    <scope>NUCLEOTIDE SEQUENCE [LARGE SCALE GENOMIC DNA]</scope>
    <source>
        <strain evidence="7 8">WDS2C27</strain>
    </source>
</reference>
<feature type="domain" description="Multidrug resistance protein MdtA-like barrel-sandwich hybrid" evidence="5">
    <location>
        <begin position="61"/>
        <end position="192"/>
    </location>
</feature>
<dbReference type="SUPFAM" id="SSF111369">
    <property type="entry name" value="HlyD-like secretion proteins"/>
    <property type="match status" value="1"/>
</dbReference>
<dbReference type="Pfam" id="PF25967">
    <property type="entry name" value="RND-MFP_C"/>
    <property type="match status" value="1"/>
</dbReference>
<dbReference type="Gene3D" id="2.40.50.100">
    <property type="match status" value="1"/>
</dbReference>
<comment type="caution">
    <text evidence="7">The sequence shown here is derived from an EMBL/GenBank/DDBJ whole genome shotgun (WGS) entry which is preliminary data.</text>
</comment>
<keyword evidence="3" id="KW-0813">Transport</keyword>
<comment type="subcellular location">
    <subcellularLocation>
        <location evidence="1">Cell envelope</location>
    </subcellularLocation>
</comment>
<evidence type="ECO:0000313" key="8">
    <source>
        <dbReference type="Proteomes" id="UP000306552"/>
    </source>
</evidence>
<dbReference type="Gene3D" id="1.10.287.470">
    <property type="entry name" value="Helix hairpin bin"/>
    <property type="match status" value="1"/>
</dbReference>
<protein>
    <submittedName>
        <fullName evidence="7">Efflux RND transporter periplasmic adaptor subunit</fullName>
    </submittedName>
</protein>
<dbReference type="InterPro" id="IPR058627">
    <property type="entry name" value="MdtA-like_C"/>
</dbReference>
<dbReference type="InterPro" id="IPR058625">
    <property type="entry name" value="MdtA-like_BSH"/>
</dbReference>
<dbReference type="EMBL" id="SWMU01000002">
    <property type="protein sequence ID" value="TKS56505.1"/>
    <property type="molecule type" value="Genomic_DNA"/>
</dbReference>
<gene>
    <name evidence="7" type="ORF">FCN74_05565</name>
</gene>
<evidence type="ECO:0000256" key="1">
    <source>
        <dbReference type="ARBA" id="ARBA00004196"/>
    </source>
</evidence>
<proteinExistence type="inferred from homology"/>
<feature type="domain" description="Multidrug resistance protein MdtA-like C-terminal permuted SH3" evidence="6">
    <location>
        <begin position="289"/>
        <end position="344"/>
    </location>
</feature>
<dbReference type="RefSeq" id="WP_138931607.1">
    <property type="nucleotide sequence ID" value="NZ_SWMU01000002.1"/>
</dbReference>
<evidence type="ECO:0000256" key="2">
    <source>
        <dbReference type="ARBA" id="ARBA00009477"/>
    </source>
</evidence>